<evidence type="ECO:0000313" key="2">
    <source>
        <dbReference type="Proteomes" id="UP000076842"/>
    </source>
</evidence>
<gene>
    <name evidence="1" type="ORF">CALCODRAFT_329099</name>
</gene>
<organism evidence="1 2">
    <name type="scientific">Calocera cornea HHB12733</name>
    <dbReference type="NCBI Taxonomy" id="1353952"/>
    <lineage>
        <taxon>Eukaryota</taxon>
        <taxon>Fungi</taxon>
        <taxon>Dikarya</taxon>
        <taxon>Basidiomycota</taxon>
        <taxon>Agaricomycotina</taxon>
        <taxon>Dacrymycetes</taxon>
        <taxon>Dacrymycetales</taxon>
        <taxon>Dacrymycetaceae</taxon>
        <taxon>Calocera</taxon>
    </lineage>
</organism>
<proteinExistence type="predicted"/>
<reference evidence="1 2" key="1">
    <citation type="journal article" date="2016" name="Mol. Biol. Evol.">
        <title>Comparative Genomics of Early-Diverging Mushroom-Forming Fungi Provides Insights into the Origins of Lignocellulose Decay Capabilities.</title>
        <authorList>
            <person name="Nagy L.G."/>
            <person name="Riley R."/>
            <person name="Tritt A."/>
            <person name="Adam C."/>
            <person name="Daum C."/>
            <person name="Floudas D."/>
            <person name="Sun H."/>
            <person name="Yadav J.S."/>
            <person name="Pangilinan J."/>
            <person name="Larsson K.H."/>
            <person name="Matsuura K."/>
            <person name="Barry K."/>
            <person name="Labutti K."/>
            <person name="Kuo R."/>
            <person name="Ohm R.A."/>
            <person name="Bhattacharya S.S."/>
            <person name="Shirouzu T."/>
            <person name="Yoshinaga Y."/>
            <person name="Martin F.M."/>
            <person name="Grigoriev I.V."/>
            <person name="Hibbett D.S."/>
        </authorList>
    </citation>
    <scope>NUCLEOTIDE SEQUENCE [LARGE SCALE GENOMIC DNA]</scope>
    <source>
        <strain evidence="1 2">HHB12733</strain>
    </source>
</reference>
<evidence type="ECO:0000313" key="1">
    <source>
        <dbReference type="EMBL" id="KZT61890.1"/>
    </source>
</evidence>
<name>A0A165JIR8_9BASI</name>
<accession>A0A165JIR8</accession>
<protein>
    <submittedName>
        <fullName evidence="1">Uncharacterized protein</fullName>
    </submittedName>
</protein>
<dbReference type="EMBL" id="KV423920">
    <property type="protein sequence ID" value="KZT61890.1"/>
    <property type="molecule type" value="Genomic_DNA"/>
</dbReference>
<sequence>MPSPGPRTGWRPAERTAKVPPHDAFVVIGLSHGHRSAIIPRFSDACTHDYIYHIPASSRTAPPLLGMIHGASCEARAQFRRERKVGPRRQLGRENLRCLAVTNGAPLHIGLE</sequence>
<dbReference type="Proteomes" id="UP000076842">
    <property type="component" value="Unassembled WGS sequence"/>
</dbReference>
<dbReference type="InParanoid" id="A0A165JIR8"/>
<dbReference type="AlphaFoldDB" id="A0A165JIR8"/>
<keyword evidence="2" id="KW-1185">Reference proteome</keyword>